<sequence>MVPELIDLLPLFANTFHYQEPYSAPRPECKPALAKWDMGLCTTEWKKDDPKWMCADAKPIDTYDFTCNDGTTPVALGTATPTVSNMLYSPSCLDKKTELKSITCGMDGAWEYTDK</sequence>
<evidence type="ECO:0000313" key="1">
    <source>
        <dbReference type="EnsemblMetazoa" id="PPA09052.1"/>
    </source>
</evidence>
<reference evidence="1" key="2">
    <citation type="submission" date="2022-06" db="UniProtKB">
        <authorList>
            <consortium name="EnsemblMetazoa"/>
        </authorList>
    </citation>
    <scope>IDENTIFICATION</scope>
    <source>
        <strain evidence="1">PS312</strain>
    </source>
</reference>
<organism evidence="1 2">
    <name type="scientific">Pristionchus pacificus</name>
    <name type="common">Parasitic nematode worm</name>
    <dbReference type="NCBI Taxonomy" id="54126"/>
    <lineage>
        <taxon>Eukaryota</taxon>
        <taxon>Metazoa</taxon>
        <taxon>Ecdysozoa</taxon>
        <taxon>Nematoda</taxon>
        <taxon>Chromadorea</taxon>
        <taxon>Rhabditida</taxon>
        <taxon>Rhabditina</taxon>
        <taxon>Diplogasteromorpha</taxon>
        <taxon>Diplogasteroidea</taxon>
        <taxon>Neodiplogasteridae</taxon>
        <taxon>Pristionchus</taxon>
    </lineage>
</organism>
<gene>
    <name evidence="1" type="primary">WBGene00098606</name>
</gene>
<evidence type="ECO:0000313" key="2">
    <source>
        <dbReference type="Proteomes" id="UP000005239"/>
    </source>
</evidence>
<name>A0A2A6CNJ3_PRIPA</name>
<accession>A0A8R1U9G4</accession>
<reference evidence="2" key="1">
    <citation type="journal article" date="2008" name="Nat. Genet.">
        <title>The Pristionchus pacificus genome provides a unique perspective on nematode lifestyle and parasitism.</title>
        <authorList>
            <person name="Dieterich C."/>
            <person name="Clifton S.W."/>
            <person name="Schuster L.N."/>
            <person name="Chinwalla A."/>
            <person name="Delehaunty K."/>
            <person name="Dinkelacker I."/>
            <person name="Fulton L."/>
            <person name="Fulton R."/>
            <person name="Godfrey J."/>
            <person name="Minx P."/>
            <person name="Mitreva M."/>
            <person name="Roeseler W."/>
            <person name="Tian H."/>
            <person name="Witte H."/>
            <person name="Yang S.P."/>
            <person name="Wilson R.K."/>
            <person name="Sommer R.J."/>
        </authorList>
    </citation>
    <scope>NUCLEOTIDE SEQUENCE [LARGE SCALE GENOMIC DNA]</scope>
    <source>
        <strain evidence="2">PS312</strain>
    </source>
</reference>
<dbReference type="Proteomes" id="UP000005239">
    <property type="component" value="Unassembled WGS sequence"/>
</dbReference>
<keyword evidence="2" id="KW-1185">Reference proteome</keyword>
<dbReference type="EnsemblMetazoa" id="PPA09052.1">
    <property type="protein sequence ID" value="PPA09052.1"/>
    <property type="gene ID" value="WBGene00098606"/>
</dbReference>
<accession>A0A2A6CNJ3</accession>
<dbReference type="AlphaFoldDB" id="A0A2A6CNJ3"/>
<protein>
    <submittedName>
        <fullName evidence="1">Uncharacterized protein</fullName>
    </submittedName>
</protein>
<proteinExistence type="predicted"/>